<dbReference type="GeneID" id="88175314"/>
<dbReference type="PROSITE" id="PS51456">
    <property type="entry name" value="MYOSIN_MOTOR"/>
    <property type="match status" value="1"/>
</dbReference>
<keyword evidence="3 8" id="KW-0067">ATP-binding</keyword>
<dbReference type="Gene3D" id="1.20.120.720">
    <property type="entry name" value="Myosin VI head, motor domain, U50 subdomain"/>
    <property type="match status" value="1"/>
</dbReference>
<dbReference type="EMBL" id="CP138898">
    <property type="protein sequence ID" value="WPK26885.1"/>
    <property type="molecule type" value="Genomic_DNA"/>
</dbReference>
<dbReference type="InterPro" id="IPR027417">
    <property type="entry name" value="P-loop_NTPase"/>
</dbReference>
<dbReference type="KEGG" id="asau:88175314"/>
<evidence type="ECO:0000256" key="7">
    <source>
        <dbReference type="ARBA" id="ARBA00023203"/>
    </source>
</evidence>
<evidence type="ECO:0000256" key="9">
    <source>
        <dbReference type="SAM" id="Coils"/>
    </source>
</evidence>
<dbReference type="Proteomes" id="UP001338582">
    <property type="component" value="Chromosome 5"/>
</dbReference>
<dbReference type="FunFam" id="1.10.10.820:FF:000001">
    <property type="entry name" value="Myosin heavy chain"/>
    <property type="match status" value="1"/>
</dbReference>
<keyword evidence="2 8" id="KW-0547">Nucleotide-binding</keyword>
<dbReference type="SUPFAM" id="SSF52540">
    <property type="entry name" value="P-loop containing nucleoside triphosphate hydrolases"/>
    <property type="match status" value="1"/>
</dbReference>
<dbReference type="Gene3D" id="1.20.58.530">
    <property type="match status" value="1"/>
</dbReference>
<dbReference type="InterPro" id="IPR001609">
    <property type="entry name" value="Myosin_head_motor_dom-like"/>
</dbReference>
<dbReference type="GO" id="GO:0005737">
    <property type="term" value="C:cytoplasm"/>
    <property type="evidence" value="ECO:0007669"/>
    <property type="project" value="TreeGrafter"/>
</dbReference>
<keyword evidence="7 8" id="KW-0009">Actin-binding</keyword>
<dbReference type="Pfam" id="PF00063">
    <property type="entry name" value="Myosin_head"/>
    <property type="match status" value="1"/>
</dbReference>
<dbReference type="Gene3D" id="1.10.10.820">
    <property type="match status" value="1"/>
</dbReference>
<dbReference type="GO" id="GO:0000146">
    <property type="term" value="F:microfilament motor activity"/>
    <property type="evidence" value="ECO:0007669"/>
    <property type="project" value="TreeGrafter"/>
</dbReference>
<dbReference type="PRINTS" id="PR00193">
    <property type="entry name" value="MYOSINHEAVY"/>
</dbReference>
<keyword evidence="12" id="KW-1185">Reference proteome</keyword>
<evidence type="ECO:0000256" key="2">
    <source>
        <dbReference type="ARBA" id="ARBA00022741"/>
    </source>
</evidence>
<dbReference type="PANTHER" id="PTHR13140">
    <property type="entry name" value="MYOSIN"/>
    <property type="match status" value="1"/>
</dbReference>
<keyword evidence="5 8" id="KW-0518">Myosin</keyword>
<dbReference type="GO" id="GO:0007015">
    <property type="term" value="P:actin filament organization"/>
    <property type="evidence" value="ECO:0007669"/>
    <property type="project" value="TreeGrafter"/>
</dbReference>
<accession>A0AAX4HEC2</accession>
<evidence type="ECO:0000256" key="8">
    <source>
        <dbReference type="PROSITE-ProRule" id="PRU00782"/>
    </source>
</evidence>
<evidence type="ECO:0000256" key="5">
    <source>
        <dbReference type="ARBA" id="ARBA00023123"/>
    </source>
</evidence>
<organism evidence="11 12">
    <name type="scientific">Australozyma saopauloensis</name>
    <dbReference type="NCBI Taxonomy" id="291208"/>
    <lineage>
        <taxon>Eukaryota</taxon>
        <taxon>Fungi</taxon>
        <taxon>Dikarya</taxon>
        <taxon>Ascomycota</taxon>
        <taxon>Saccharomycotina</taxon>
        <taxon>Pichiomycetes</taxon>
        <taxon>Metschnikowiaceae</taxon>
        <taxon>Australozyma</taxon>
    </lineage>
</organism>
<dbReference type="GO" id="GO:0016020">
    <property type="term" value="C:membrane"/>
    <property type="evidence" value="ECO:0007669"/>
    <property type="project" value="TreeGrafter"/>
</dbReference>
<dbReference type="GO" id="GO:0005524">
    <property type="term" value="F:ATP binding"/>
    <property type="evidence" value="ECO:0007669"/>
    <property type="project" value="UniProtKB-UniRule"/>
</dbReference>
<feature type="coiled-coil region" evidence="9">
    <location>
        <begin position="880"/>
        <end position="1110"/>
    </location>
</feature>
<sequence>MADEDLPTNNWVWIPDEDELFVRANITSYLENGMLKVAVKNGVQDSIREVNQKDVESCNPAKFNKCEDMAELTHLNEPSVIYNMFLRYNDDLIYTYSGLFLVAINPYKSLSIYDQTTLEKFHAAGVDQRLPPHIFAIAENTYRNLVANSKDQSILVTGESGAGKTENTKKVIQYLSLISTSAEEHNEIHEKILRANPILESFGNAKTVKNNNSSRFGKFIKIFFDAKGLICGATIDYYLLEKSRVSHQLKEERNYHAFYQLLQGCDPETLKHKYHLDTDYLKYKYLNQSAGSIANVDDASDYRQLCDSFRVMGFPEADIENICLSLAIILHLGNVDFTSWKAEQASFTEESNIQLISNLLGVSESDFSVNLLRPKVKAGREFVQTLKKPNEVKSVIDAFAKHLYEKIFQFIIVKINNSLMSAENLNEHFIGVLDIAGFEIFEINSFEQLCINYTNEKLQQFFNHHSFILEQSEYLREDIHWEYIDFGLDLQPTIDLIESKQPMGVLEILNDQCLVPNANEEAFINKLLDTWGNGESKKFRPNKVRSGFIIDHYAGLVEYNIDDWLQKNTDPISENILALMSTSSNEFIRHMFESEPSPSGRGSKFKTVTQRHKEQLSKLMKELGSTEPHFVRCILPNLNKKPNKFDKSLVLSQLRCNGVLEGIRIARAGFPNKMSYEDFFERYSILNSVDVFTKNMKTNGELILKHVNLDPDTYRTGITKVFFKNGILGHLEELRDASLKRVICKFQSLVRGKQARSKIQRQIEVVQASQVFSRNLLKLDEYVNQGKSPWLKLFINLKPLLEDSVKVLATTEMNESLKKLNGKIKEAEIAKAAVESENTSLKDRLCALEDEIMNVNQSHSEKLALLKTLELEEKTRDTKLRDTERQLVELKALGEKLSESKIELQTKYEQSQLKITELETLVENMKNELVKSNEQISQHKKEIETLQEQLKQYLNLQENLKKESSRYLALSTEHQLSKQKGEELQKAIDVCKAELEAKENKIAELVDLNNKAQENVSAMRSKSAEDALTTEKNNELTLRLQNVEKTLEEMNEEKRLLKIRISQLEAENTSLDQTRKRVLQEGENVKTALMSDKKREIDVLDSKLQTLNGKTVMLEKHLAEKTSELANQLELNEKQKLLIGEMSDSVNENKRLQDLLKSERNASVLALRNLEETKATMASHLLEHKQTLKSLEDLKNECQYLRKSKDDFSDQIMKLKAENQGLENKLQDKENMPPATPNYDPALVSEYAAMKTKFNEQSAVLRNEKFENQKLSEEIEMLREKVRGNFESPLKRSTARRSLQADDSMRASQMSDIRFAEEIKSLRIRLQQEEANVVRAENYAIELQKKLNKFQATRSVENNTDYSEKLRASQTRVEALESRLSALLNGSTDSPYDNSHLGMSRSGSFGAMSSASGTEFAKIYSDMNQTLKTTREELSKSKTEILRLKSLLRESEDELYEIKRESVKASVRDYEDQMARLKVANNNLTQETEDLKKSLSTHKKKCEEYYEKLELAESAAAMSKRQEEQCKQELKEKSVELRLMKDEVRAIDKIIRKLREDKHDLESSLKDLEVKEMKLRAINKNLQDQMAYLNNTYGDRKRSVEDYKEEIRALQADVKFKLEKETEIIKENKRLTIENEELQRIKEEVLAENSEINDENEKLSNQNDEHRQEIEHLTAAKQSHERKLEQNAKQIDSLHKIIEENGRQMEALNAFNRELESVKATHEDRIEKLENELKNTNINLEISREHGHNMEQSRQAAFAELEVIKGRWDSSDSRYKEARTENLVLVEENESLKTINAELGKKVGLLEEKLYSNEQIKFLETNLENLKQQIAQMKNEGLDRDAKEQKLQRQVGALEYDAENKSVQLKKYNDENFNLQNTVTQQKGKIEYLYQENNDKDLKIKAQERELKELRERLGDFRG</sequence>
<dbReference type="CDD" id="cd01377">
    <property type="entry name" value="MYSc_class_II"/>
    <property type="match status" value="1"/>
</dbReference>
<evidence type="ECO:0000256" key="1">
    <source>
        <dbReference type="ARBA" id="ARBA00008314"/>
    </source>
</evidence>
<dbReference type="GO" id="GO:0051015">
    <property type="term" value="F:actin filament binding"/>
    <property type="evidence" value="ECO:0007669"/>
    <property type="project" value="TreeGrafter"/>
</dbReference>
<feature type="binding site" evidence="8">
    <location>
        <begin position="158"/>
        <end position="165"/>
    </location>
    <ligand>
        <name>ATP</name>
        <dbReference type="ChEBI" id="CHEBI:30616"/>
    </ligand>
</feature>
<comment type="similarity">
    <text evidence="1 8">Belongs to the TRAFAC class myosin-kinesin ATPase superfamily. Myosin family.</text>
</comment>
<feature type="domain" description="Myosin motor" evidence="10">
    <location>
        <begin position="64"/>
        <end position="736"/>
    </location>
</feature>
<feature type="coiled-coil region" evidence="9">
    <location>
        <begin position="1420"/>
        <end position="1746"/>
    </location>
</feature>
<dbReference type="SMART" id="SM00242">
    <property type="entry name" value="MYSc"/>
    <property type="match status" value="1"/>
</dbReference>
<dbReference type="InterPro" id="IPR036961">
    <property type="entry name" value="Kinesin_motor_dom_sf"/>
</dbReference>
<feature type="coiled-coil region" evidence="9">
    <location>
        <begin position="1319"/>
        <end position="1379"/>
    </location>
</feature>
<evidence type="ECO:0000313" key="11">
    <source>
        <dbReference type="EMBL" id="WPK26885.1"/>
    </source>
</evidence>
<protein>
    <recommendedName>
        <fullName evidence="10">Myosin motor domain-containing protein</fullName>
    </recommendedName>
</protein>
<name>A0AAX4HEC2_9ASCO</name>
<keyword evidence="4 9" id="KW-0175">Coiled coil</keyword>
<feature type="region of interest" description="Actin-binding" evidence="8">
    <location>
        <begin position="616"/>
        <end position="638"/>
    </location>
</feature>
<dbReference type="GO" id="GO:0016459">
    <property type="term" value="C:myosin complex"/>
    <property type="evidence" value="ECO:0007669"/>
    <property type="project" value="UniProtKB-KW"/>
</dbReference>
<keyword evidence="6 8" id="KW-0505">Motor protein</keyword>
<proteinExistence type="inferred from homology"/>
<feature type="coiled-coil region" evidence="9">
    <location>
        <begin position="1809"/>
        <end position="1836"/>
    </location>
</feature>
<feature type="coiled-coil region" evidence="9">
    <location>
        <begin position="810"/>
        <end position="844"/>
    </location>
</feature>
<dbReference type="Gene3D" id="3.40.850.10">
    <property type="entry name" value="Kinesin motor domain"/>
    <property type="match status" value="1"/>
</dbReference>
<evidence type="ECO:0000313" key="12">
    <source>
        <dbReference type="Proteomes" id="UP001338582"/>
    </source>
</evidence>
<dbReference type="Gene3D" id="1.20.5.4820">
    <property type="match status" value="1"/>
</dbReference>
<gene>
    <name evidence="11" type="ORF">PUMCH_004253</name>
</gene>
<reference evidence="11 12" key="1">
    <citation type="submission" date="2023-10" db="EMBL/GenBank/DDBJ databases">
        <title>Draft Genome Sequence of Candida saopaulonensis from a very Premature Infant with Sepsis.</title>
        <authorList>
            <person name="Ning Y."/>
            <person name="Dai R."/>
            <person name="Xiao M."/>
            <person name="Xu Y."/>
            <person name="Yan Q."/>
            <person name="Zhang L."/>
        </authorList>
    </citation>
    <scope>NUCLEOTIDE SEQUENCE [LARGE SCALE GENOMIC DNA]</scope>
    <source>
        <strain evidence="11 12">19XY460</strain>
    </source>
</reference>
<evidence type="ECO:0000256" key="3">
    <source>
        <dbReference type="ARBA" id="ARBA00022840"/>
    </source>
</evidence>
<dbReference type="PANTHER" id="PTHR13140:SF857">
    <property type="entry name" value="MYOSIN-11"/>
    <property type="match status" value="1"/>
</dbReference>
<feature type="coiled-coil region" evidence="9">
    <location>
        <begin position="1191"/>
        <end position="1232"/>
    </location>
</feature>
<dbReference type="RefSeq" id="XP_062879264.1">
    <property type="nucleotide sequence ID" value="XM_063023194.1"/>
</dbReference>
<evidence type="ECO:0000256" key="4">
    <source>
        <dbReference type="ARBA" id="ARBA00023054"/>
    </source>
</evidence>
<evidence type="ECO:0000256" key="6">
    <source>
        <dbReference type="ARBA" id="ARBA00023175"/>
    </source>
</evidence>
<dbReference type="PROSITE" id="PS50096">
    <property type="entry name" value="IQ"/>
    <property type="match status" value="1"/>
</dbReference>
<evidence type="ECO:0000259" key="10">
    <source>
        <dbReference type="PROSITE" id="PS51456"/>
    </source>
</evidence>